<dbReference type="PATRIC" id="fig|1121307.3.peg.2244"/>
<dbReference type="PANTHER" id="PTHR10742">
    <property type="entry name" value="FLAVIN MONOAMINE OXIDASE"/>
    <property type="match status" value="1"/>
</dbReference>
<dbReference type="Gene3D" id="3.90.660.10">
    <property type="match status" value="1"/>
</dbReference>
<sequence>MLEDIKYIYPPNPTNEQRHEMLKRALIEENRVEDYENLISLLGPPRDITKIASPGAGKGVKVGIIGGGLAGLSSAFELRKLGFDITIFEMEGKRIGGRVYTYYFDKEKLLYGELGAMRIPVSHESSWHYINTFNLKTRPFIQENENAFIYVRNKRVRNDPDGKNVMEKIYPEFNLTPQERNTSWKKLLDYALTTPLLKLDPSIRKELLQARESYSKEINFLGSFSTRQVFERLNLSEAAIEMLSGLDPFTGTFYTGSYNENMLDEYTVDNSYRYEIVGGTSKLPLAFYNSLMSTYPKEYKSIEKKDLGKVVYKNGKRVSSIYRCNNNKVTLEYKDEMSLESCCETFDFVICTIPFSSLRSVNIYPMFSNEKMQAIKEFNYESAHKTLFLCNERFWERGNERERIIGGGSVTDLSIQTTWYPAYPPIANIDVTKNEKSKINKLYNKFGVITASYNMGQDAMRLGNVEIKTRIEIIKRQVEAVNGLPKGYLDSVVDDYESVLWDNVQGVFGGFAYFMPEQQRLFAYASVKAEYDFRVFFAGEHTSLKHGWMQGALNSGMNAANSIAEQLKLHLENQ</sequence>
<evidence type="ECO:0000259" key="1">
    <source>
        <dbReference type="Pfam" id="PF01593"/>
    </source>
</evidence>
<dbReference type="Gene3D" id="3.50.50.60">
    <property type="entry name" value="FAD/NAD(P)-binding domain"/>
    <property type="match status" value="1"/>
</dbReference>
<reference evidence="2 3" key="1">
    <citation type="submission" date="2015-06" db="EMBL/GenBank/DDBJ databases">
        <title>Draft genome sequence of the purine-degrading Clostridium cylindrosporum HC-1 (DSM 605).</title>
        <authorList>
            <person name="Poehlein A."/>
            <person name="Schiel-Bengelsdorf B."/>
            <person name="Bengelsdorf F."/>
            <person name="Daniel R."/>
            <person name="Duerre P."/>
        </authorList>
    </citation>
    <scope>NUCLEOTIDE SEQUENCE [LARGE SCALE GENOMIC DNA]</scope>
    <source>
        <strain evidence="2 3">DSM 605</strain>
    </source>
</reference>
<accession>A0A0J8DAZ2</accession>
<proteinExistence type="predicted"/>
<dbReference type="EMBL" id="LFVU01000002">
    <property type="protein sequence ID" value="KMT23230.1"/>
    <property type="molecule type" value="Genomic_DNA"/>
</dbReference>
<dbReference type="STRING" id="1121307.CLCY_6c01110"/>
<dbReference type="InterPro" id="IPR036188">
    <property type="entry name" value="FAD/NAD-bd_sf"/>
</dbReference>
<dbReference type="AlphaFoldDB" id="A0A0J8DAZ2"/>
<dbReference type="InterPro" id="IPR002937">
    <property type="entry name" value="Amino_oxidase"/>
</dbReference>
<protein>
    <submittedName>
        <fullName evidence="2">L-amino-acid oxidase</fullName>
        <ecNumber evidence="2">1.4.3.4</ecNumber>
    </submittedName>
</protein>
<dbReference type="PANTHER" id="PTHR10742:SF410">
    <property type="entry name" value="LYSINE-SPECIFIC HISTONE DEMETHYLASE 2"/>
    <property type="match status" value="1"/>
</dbReference>
<organism evidence="2 3">
    <name type="scientific">Clostridium cylindrosporum DSM 605</name>
    <dbReference type="NCBI Taxonomy" id="1121307"/>
    <lineage>
        <taxon>Bacteria</taxon>
        <taxon>Bacillati</taxon>
        <taxon>Bacillota</taxon>
        <taxon>Clostridia</taxon>
        <taxon>Eubacteriales</taxon>
        <taxon>Clostridiaceae</taxon>
        <taxon>Clostridium</taxon>
    </lineage>
</organism>
<dbReference type="Gene3D" id="1.20.1440.240">
    <property type="match status" value="1"/>
</dbReference>
<dbReference type="SUPFAM" id="SSF51905">
    <property type="entry name" value="FAD/NAD(P)-binding domain"/>
    <property type="match status" value="1"/>
</dbReference>
<keyword evidence="3" id="KW-1185">Reference proteome</keyword>
<name>A0A0J8DAZ2_CLOCY</name>
<feature type="domain" description="Amine oxidase" evidence="1">
    <location>
        <begin position="69"/>
        <end position="563"/>
    </location>
</feature>
<evidence type="ECO:0000313" key="2">
    <source>
        <dbReference type="EMBL" id="KMT23230.1"/>
    </source>
</evidence>
<keyword evidence="2" id="KW-0560">Oxidoreductase</keyword>
<dbReference type="SUPFAM" id="SSF54373">
    <property type="entry name" value="FAD-linked reductases, C-terminal domain"/>
    <property type="match status" value="1"/>
</dbReference>
<evidence type="ECO:0000313" key="3">
    <source>
        <dbReference type="Proteomes" id="UP000036756"/>
    </source>
</evidence>
<dbReference type="Pfam" id="PF01593">
    <property type="entry name" value="Amino_oxidase"/>
    <property type="match status" value="1"/>
</dbReference>
<dbReference type="EC" id="1.4.3.4" evidence="2"/>
<dbReference type="GO" id="GO:0097621">
    <property type="term" value="F:monoamine oxidase activity"/>
    <property type="evidence" value="ECO:0007669"/>
    <property type="project" value="UniProtKB-EC"/>
</dbReference>
<dbReference type="Proteomes" id="UP000036756">
    <property type="component" value="Unassembled WGS sequence"/>
</dbReference>
<gene>
    <name evidence="2" type="ORF">CLCY_6c01110</name>
</gene>
<comment type="caution">
    <text evidence="2">The sequence shown here is derived from an EMBL/GenBank/DDBJ whole genome shotgun (WGS) entry which is preliminary data.</text>
</comment>
<dbReference type="InterPro" id="IPR050281">
    <property type="entry name" value="Flavin_monoamine_oxidase"/>
</dbReference>